<evidence type="ECO:0000256" key="1">
    <source>
        <dbReference type="SAM" id="Phobius"/>
    </source>
</evidence>
<proteinExistence type="predicted"/>
<evidence type="ECO:0000259" key="3">
    <source>
        <dbReference type="Pfam" id="PF10254"/>
    </source>
</evidence>
<dbReference type="GO" id="GO:0072659">
    <property type="term" value="P:protein localization to plasma membrane"/>
    <property type="evidence" value="ECO:0007669"/>
    <property type="project" value="TreeGrafter"/>
</dbReference>
<feature type="domain" description="Phosphofurin acidic cluster sorting protein 1/2 C-terminal" evidence="3">
    <location>
        <begin position="211"/>
        <end position="249"/>
    </location>
</feature>
<dbReference type="STRING" id="8022.A0A060Z124"/>
<organism evidence="4 5">
    <name type="scientific">Oncorhynchus mykiss</name>
    <name type="common">Rainbow trout</name>
    <name type="synonym">Salmo gairdneri</name>
    <dbReference type="NCBI Taxonomy" id="8022"/>
    <lineage>
        <taxon>Eukaryota</taxon>
        <taxon>Metazoa</taxon>
        <taxon>Chordata</taxon>
        <taxon>Craniata</taxon>
        <taxon>Vertebrata</taxon>
        <taxon>Euteleostomi</taxon>
        <taxon>Actinopterygii</taxon>
        <taxon>Neopterygii</taxon>
        <taxon>Teleostei</taxon>
        <taxon>Protacanthopterygii</taxon>
        <taxon>Salmoniformes</taxon>
        <taxon>Salmonidae</taxon>
        <taxon>Salmoninae</taxon>
        <taxon>Oncorhynchus</taxon>
    </lineage>
</organism>
<keyword evidence="1" id="KW-0472">Membrane</keyword>
<evidence type="ECO:0000313" key="4">
    <source>
        <dbReference type="EMBL" id="CDQ95449.1"/>
    </source>
</evidence>
<keyword evidence="1" id="KW-1133">Transmembrane helix</keyword>
<gene>
    <name evidence="4" type="ORF">GSONMT00037761001</name>
</gene>
<dbReference type="PANTHER" id="PTHR13280:SF16">
    <property type="entry name" value="PHOSPHOFURIN ACIDIC CLUSTER SORTING PROTEIN 1"/>
    <property type="match status" value="1"/>
</dbReference>
<sequence>VRAVCLCACCVWVRAHACCACGCMLCVWVRAVCMGACCVCGCVLCVWVRAVLRKAVYDQLNHVLLSDSALPESLILVNGTDWQGQYVVEQLQVQRHPVVCTCSGAEIQAVLSAVLTRIQKFCNCNSSMPRPVKVAVVGSQSYLSAILQFFVTQLASKTSDWLSHLRFLVVPLGETNNMAVGIHDDRRGDGLMYERVVVVRLITKIEPSLSLIGCHPVAKHLGALDNRYSSAFLDGAWGDVFIHSEPPQKGKHILDLDT</sequence>
<dbReference type="Proteomes" id="UP000193380">
    <property type="component" value="Unassembled WGS sequence"/>
</dbReference>
<dbReference type="GO" id="GO:0044325">
    <property type="term" value="F:transmembrane transporter binding"/>
    <property type="evidence" value="ECO:0007669"/>
    <property type="project" value="TreeGrafter"/>
</dbReference>
<dbReference type="Pfam" id="PF10254">
    <property type="entry name" value="Pacs-1"/>
    <property type="match status" value="2"/>
</dbReference>
<dbReference type="AlphaFoldDB" id="A0A060Z124"/>
<feature type="non-terminal residue" evidence="4">
    <location>
        <position position="1"/>
    </location>
</feature>
<protein>
    <recommendedName>
        <fullName evidence="3">Phosphofurin acidic cluster sorting protein 1/2 C-terminal domain-containing protein</fullName>
    </recommendedName>
</protein>
<evidence type="ECO:0000313" key="5">
    <source>
        <dbReference type="Proteomes" id="UP000193380"/>
    </source>
</evidence>
<reference evidence="4" key="2">
    <citation type="submission" date="2014-03" db="EMBL/GenBank/DDBJ databases">
        <authorList>
            <person name="Genoscope - CEA"/>
        </authorList>
    </citation>
    <scope>NUCLEOTIDE SEQUENCE</scope>
</reference>
<dbReference type="InterPro" id="IPR019381">
    <property type="entry name" value="PACS1/2_C"/>
</dbReference>
<feature type="signal peptide" evidence="2">
    <location>
        <begin position="1"/>
        <end position="17"/>
    </location>
</feature>
<feature type="transmembrane region" description="Helical" evidence="1">
    <location>
        <begin position="27"/>
        <end position="52"/>
    </location>
</feature>
<feature type="domain" description="Phosphofurin acidic cluster sorting protein 1/2 C-terminal" evidence="3">
    <location>
        <begin position="56"/>
        <end position="175"/>
    </location>
</feature>
<dbReference type="EMBL" id="FR921165">
    <property type="protein sequence ID" value="CDQ95449.1"/>
    <property type="molecule type" value="Genomic_DNA"/>
</dbReference>
<keyword evidence="2" id="KW-0732">Signal</keyword>
<feature type="chain" id="PRO_5001592124" description="Phosphofurin acidic cluster sorting protein 1/2 C-terminal domain-containing protein" evidence="2">
    <location>
        <begin position="18"/>
        <end position="258"/>
    </location>
</feature>
<evidence type="ECO:0000256" key="2">
    <source>
        <dbReference type="SAM" id="SignalP"/>
    </source>
</evidence>
<reference evidence="4" key="1">
    <citation type="journal article" date="2014" name="Nat. Commun.">
        <title>The rainbow trout genome provides novel insights into evolution after whole-genome duplication in vertebrates.</title>
        <authorList>
            <person name="Berthelot C."/>
            <person name="Brunet F."/>
            <person name="Chalopin D."/>
            <person name="Juanchich A."/>
            <person name="Bernard M."/>
            <person name="Noel B."/>
            <person name="Bento P."/>
            <person name="Da Silva C."/>
            <person name="Labadie K."/>
            <person name="Alberti A."/>
            <person name="Aury J.M."/>
            <person name="Louis A."/>
            <person name="Dehais P."/>
            <person name="Bardou P."/>
            <person name="Montfort J."/>
            <person name="Klopp C."/>
            <person name="Cabau C."/>
            <person name="Gaspin C."/>
            <person name="Thorgaard G.H."/>
            <person name="Boussaha M."/>
            <person name="Quillet E."/>
            <person name="Guyomard R."/>
            <person name="Galiana D."/>
            <person name="Bobe J."/>
            <person name="Volff J.N."/>
            <person name="Genet C."/>
            <person name="Wincker P."/>
            <person name="Jaillon O."/>
            <person name="Roest Crollius H."/>
            <person name="Guiguen Y."/>
        </authorList>
    </citation>
    <scope>NUCLEOTIDE SEQUENCE [LARGE SCALE GENOMIC DNA]</scope>
</reference>
<accession>A0A060Z124</accession>
<dbReference type="PANTHER" id="PTHR13280">
    <property type="entry name" value="PHOSPHOFURIN ACIDIC CLUSTER SORTING PROTEIN"/>
    <property type="match status" value="1"/>
</dbReference>
<keyword evidence="1" id="KW-0812">Transmembrane</keyword>
<dbReference type="PaxDb" id="8022-A0A060Z124"/>
<name>A0A060Z124_ONCMY</name>